<accession>W9VI39</accession>
<dbReference type="EMBL" id="AMGW01000006">
    <property type="protein sequence ID" value="EXJ55163.1"/>
    <property type="molecule type" value="Genomic_DNA"/>
</dbReference>
<evidence type="ECO:0000313" key="3">
    <source>
        <dbReference type="Proteomes" id="UP000019473"/>
    </source>
</evidence>
<protein>
    <recommendedName>
        <fullName evidence="4">Ecp2 effector protein domain-containing protein</fullName>
    </recommendedName>
</protein>
<sequence>MRRKTVALCIVLLSSASALWVPRQESTIQVDHDRSLTRRNETAAMAGELTLNIDPDIDNPNCGGIYEAQISVALAADPFYLSKACQNVLNYLGGNKGKKNVNIVFACTGGSATGVGDRDIKFIFNIIASAAVNGANSGTQLVPSNLEVVNEVDNTFISTQVNLGVKMSGSMAKFQYIYC</sequence>
<feature type="signal peptide" evidence="1">
    <location>
        <begin position="1"/>
        <end position="18"/>
    </location>
</feature>
<dbReference type="Proteomes" id="UP000019473">
    <property type="component" value="Unassembled WGS sequence"/>
</dbReference>
<organism evidence="2 3">
    <name type="scientific">Cladophialophora yegresii CBS 114405</name>
    <dbReference type="NCBI Taxonomy" id="1182544"/>
    <lineage>
        <taxon>Eukaryota</taxon>
        <taxon>Fungi</taxon>
        <taxon>Dikarya</taxon>
        <taxon>Ascomycota</taxon>
        <taxon>Pezizomycotina</taxon>
        <taxon>Eurotiomycetes</taxon>
        <taxon>Chaetothyriomycetidae</taxon>
        <taxon>Chaetothyriales</taxon>
        <taxon>Herpotrichiellaceae</taxon>
        <taxon>Cladophialophora</taxon>
    </lineage>
</organism>
<evidence type="ECO:0000313" key="2">
    <source>
        <dbReference type="EMBL" id="EXJ55163.1"/>
    </source>
</evidence>
<comment type="caution">
    <text evidence="2">The sequence shown here is derived from an EMBL/GenBank/DDBJ whole genome shotgun (WGS) entry which is preliminary data.</text>
</comment>
<dbReference type="HOGENOM" id="CLU_099911_0_0_1"/>
<name>W9VI39_9EURO</name>
<feature type="chain" id="PRO_5004930250" description="Ecp2 effector protein domain-containing protein" evidence="1">
    <location>
        <begin position="19"/>
        <end position="179"/>
    </location>
</feature>
<gene>
    <name evidence="2" type="ORF">A1O7_08088</name>
</gene>
<evidence type="ECO:0000256" key="1">
    <source>
        <dbReference type="SAM" id="SignalP"/>
    </source>
</evidence>
<dbReference type="RefSeq" id="XP_007760273.1">
    <property type="nucleotide sequence ID" value="XM_007762083.1"/>
</dbReference>
<dbReference type="OrthoDB" id="4151272at2759"/>
<evidence type="ECO:0008006" key="4">
    <source>
        <dbReference type="Google" id="ProtNLM"/>
    </source>
</evidence>
<keyword evidence="1" id="KW-0732">Signal</keyword>
<reference evidence="2 3" key="1">
    <citation type="submission" date="2013-03" db="EMBL/GenBank/DDBJ databases">
        <title>The Genome Sequence of Cladophialophora yegresii CBS 114405.</title>
        <authorList>
            <consortium name="The Broad Institute Genomics Platform"/>
            <person name="Cuomo C."/>
            <person name="de Hoog S."/>
            <person name="Gorbushina A."/>
            <person name="Walker B."/>
            <person name="Young S.K."/>
            <person name="Zeng Q."/>
            <person name="Gargeya S."/>
            <person name="Fitzgerald M."/>
            <person name="Haas B."/>
            <person name="Abouelleil A."/>
            <person name="Allen A.W."/>
            <person name="Alvarado L."/>
            <person name="Arachchi H.M."/>
            <person name="Berlin A.M."/>
            <person name="Chapman S.B."/>
            <person name="Gainer-Dewar J."/>
            <person name="Goldberg J."/>
            <person name="Griggs A."/>
            <person name="Gujja S."/>
            <person name="Hansen M."/>
            <person name="Howarth C."/>
            <person name="Imamovic A."/>
            <person name="Ireland A."/>
            <person name="Larimer J."/>
            <person name="McCowan C."/>
            <person name="Murphy C."/>
            <person name="Pearson M."/>
            <person name="Poon T.W."/>
            <person name="Priest M."/>
            <person name="Roberts A."/>
            <person name="Saif S."/>
            <person name="Shea T."/>
            <person name="Sisk P."/>
            <person name="Sykes S."/>
            <person name="Wortman J."/>
            <person name="Nusbaum C."/>
            <person name="Birren B."/>
        </authorList>
    </citation>
    <scope>NUCLEOTIDE SEQUENCE [LARGE SCALE GENOMIC DNA]</scope>
    <source>
        <strain evidence="2 3">CBS 114405</strain>
    </source>
</reference>
<dbReference type="VEuPathDB" id="FungiDB:A1O7_08088"/>
<dbReference type="GeneID" id="19182658"/>
<proteinExistence type="predicted"/>
<keyword evidence="3" id="KW-1185">Reference proteome</keyword>
<dbReference type="AlphaFoldDB" id="W9VI39"/>